<keyword evidence="5" id="KW-0274">FAD</keyword>
<dbReference type="Gene3D" id="2.40.30.10">
    <property type="entry name" value="Translation factors"/>
    <property type="match status" value="1"/>
</dbReference>
<dbReference type="InterPro" id="IPR017938">
    <property type="entry name" value="Riboflavin_synthase-like_b-brl"/>
</dbReference>
<dbReference type="InterPro" id="IPR039261">
    <property type="entry name" value="FNR_nucleotide-bd"/>
</dbReference>
<feature type="domain" description="Flavodoxin-like" evidence="8">
    <location>
        <begin position="6"/>
        <end position="175"/>
    </location>
</feature>
<reference evidence="10 11" key="1">
    <citation type="journal article" date="2020" name="G3 (Bethesda)">
        <title>Improved Reference Genome for Cyclotella cryptica CCMP332, a Model for Cell Wall Morphogenesis, Salinity Adaptation, and Lipid Production in Diatoms (Bacillariophyta).</title>
        <authorList>
            <person name="Roberts W.R."/>
            <person name="Downey K.M."/>
            <person name="Ruck E.C."/>
            <person name="Traller J.C."/>
            <person name="Alverson A.J."/>
        </authorList>
    </citation>
    <scope>NUCLEOTIDE SEQUENCE [LARGE SCALE GENOMIC DNA]</scope>
    <source>
        <strain evidence="10 11">CCMP332</strain>
    </source>
</reference>
<evidence type="ECO:0000256" key="3">
    <source>
        <dbReference type="ARBA" id="ARBA00022630"/>
    </source>
</evidence>
<evidence type="ECO:0000256" key="7">
    <source>
        <dbReference type="ARBA" id="ARBA00023002"/>
    </source>
</evidence>
<dbReference type="InterPro" id="IPR023173">
    <property type="entry name" value="NADPH_Cyt_P450_Rdtase_alpha"/>
</dbReference>
<feature type="domain" description="FAD-binding FR-type" evidence="9">
    <location>
        <begin position="285"/>
        <end position="590"/>
    </location>
</feature>
<name>A0ABD3P911_9STRA</name>
<dbReference type="SUPFAM" id="SSF52343">
    <property type="entry name" value="Ferredoxin reductase-like, C-terminal NADP-linked domain"/>
    <property type="match status" value="1"/>
</dbReference>
<dbReference type="InterPro" id="IPR001433">
    <property type="entry name" value="OxRdtase_FAD/NAD-bd"/>
</dbReference>
<dbReference type="Gene3D" id="3.40.50.80">
    <property type="entry name" value="Nucleotide-binding domain of ferredoxin-NADP reductase (FNR) module"/>
    <property type="match status" value="1"/>
</dbReference>
<dbReference type="InterPro" id="IPR001094">
    <property type="entry name" value="Flavdoxin-like"/>
</dbReference>
<organism evidence="10 11">
    <name type="scientific">Cyclotella cryptica</name>
    <dbReference type="NCBI Taxonomy" id="29204"/>
    <lineage>
        <taxon>Eukaryota</taxon>
        <taxon>Sar</taxon>
        <taxon>Stramenopiles</taxon>
        <taxon>Ochrophyta</taxon>
        <taxon>Bacillariophyta</taxon>
        <taxon>Coscinodiscophyceae</taxon>
        <taxon>Thalassiosirophycidae</taxon>
        <taxon>Stephanodiscales</taxon>
        <taxon>Stephanodiscaceae</taxon>
        <taxon>Cyclotella</taxon>
    </lineage>
</organism>
<evidence type="ECO:0000313" key="10">
    <source>
        <dbReference type="EMBL" id="KAL3784346.1"/>
    </source>
</evidence>
<dbReference type="PANTHER" id="PTHR19384:SF10">
    <property type="entry name" value="NADPH-DEPENDENT DIFLAVIN OXIDOREDUCTASE 1"/>
    <property type="match status" value="1"/>
</dbReference>
<keyword evidence="7" id="KW-0560">Oxidoreductase</keyword>
<comment type="cofactor">
    <cofactor evidence="2">
        <name>FAD</name>
        <dbReference type="ChEBI" id="CHEBI:57692"/>
    </cofactor>
</comment>
<accession>A0ABD3P911</accession>
<evidence type="ECO:0000256" key="4">
    <source>
        <dbReference type="ARBA" id="ARBA00022643"/>
    </source>
</evidence>
<protein>
    <submittedName>
        <fullName evidence="10">Uncharacterized protein</fullName>
    </submittedName>
</protein>
<evidence type="ECO:0000256" key="2">
    <source>
        <dbReference type="ARBA" id="ARBA00001974"/>
    </source>
</evidence>
<evidence type="ECO:0000259" key="8">
    <source>
        <dbReference type="PROSITE" id="PS50902"/>
    </source>
</evidence>
<keyword evidence="3" id="KW-0285">Flavoprotein</keyword>
<dbReference type="Gene3D" id="3.40.50.360">
    <property type="match status" value="1"/>
</dbReference>
<dbReference type="PROSITE" id="PS50902">
    <property type="entry name" value="FLAVODOXIN_LIKE"/>
    <property type="match status" value="1"/>
</dbReference>
<sequence>MNERTITVLYSTQSGRAKACARRSSRLLRSKYPSLVIRGNCSFDEFGVTRFLSLGSSDHGTKPVQNESDCKTENPHLLLLFVSTTGDGEHTTSISQTWSAMLSKSLSPTLFANVPFALFALGDRAYGDAFCAAGRKLAARLVQLGADPVCQLGYGDDGSAGGVLGDLDGWLVDTFYRVVDGLHVDEKEDKSGEMERLTDGRREVLYSVEILERAAAANAGAVQLDNDLEIHEWQKPEFSQQYAKYFQHSCPDTAYQYNDRFIRLNGRSNRKADQIDVSHNITAKKPPLLGRVMDNDRLTSEEWMQNTRHLRIRVDDQMGKTLSSLQEENNIPSNSLPYQAGDVATILPSNPISLVSKFVSVLPPSVRSLADAKIRIKRIRSQLSSIHHPWPEECTLRGLLTHCVDIQSLPEREDLYALSAYCNLDHVSGKDQSEKLISLSETSGAALYTDYIIRNKRNWVDLFYDFDSLFYEEVAESDACEGHSEKTLLSISSLLSILPSISPRHFSIASAPSFIQMKREPSTKGFDLELCVAVVEGTTPLGRIYRGCCSTYLASIKPCAEDKKDNSVTNLSNLVRLWITPGSFHKLPLNLSTDSITFPKQSYFQTPILCVGAGTGIAPLRALIFEREAQISLHLDRRNLECEGDKTEAHKQHPDNILVFGCRKRLMDYYYGIEWDSLSEARRLRLVPAFSRDQEHKLYVQRALREMDEGSFIAQHILERHGAVYIAGGSKMARAVKDEIIEALGVVLDSGESGAKKLLNKMKRKGLFSIEAWS</sequence>
<evidence type="ECO:0000256" key="5">
    <source>
        <dbReference type="ARBA" id="ARBA00022827"/>
    </source>
</evidence>
<dbReference type="PANTHER" id="PTHR19384">
    <property type="entry name" value="NITRIC OXIDE SYNTHASE-RELATED"/>
    <property type="match status" value="1"/>
</dbReference>
<dbReference type="InterPro" id="IPR008254">
    <property type="entry name" value="Flavodoxin/NO_synth"/>
</dbReference>
<dbReference type="EMBL" id="JABMIG020000238">
    <property type="protein sequence ID" value="KAL3784346.1"/>
    <property type="molecule type" value="Genomic_DNA"/>
</dbReference>
<dbReference type="InterPro" id="IPR003097">
    <property type="entry name" value="CysJ-like_FAD-binding"/>
</dbReference>
<evidence type="ECO:0000256" key="1">
    <source>
        <dbReference type="ARBA" id="ARBA00001917"/>
    </source>
</evidence>
<evidence type="ECO:0000313" key="11">
    <source>
        <dbReference type="Proteomes" id="UP001516023"/>
    </source>
</evidence>
<dbReference type="GO" id="GO:0016491">
    <property type="term" value="F:oxidoreductase activity"/>
    <property type="evidence" value="ECO:0007669"/>
    <property type="project" value="UniProtKB-KW"/>
</dbReference>
<dbReference type="Pfam" id="PF00175">
    <property type="entry name" value="NAD_binding_1"/>
    <property type="match status" value="1"/>
</dbReference>
<dbReference type="SUPFAM" id="SSF63380">
    <property type="entry name" value="Riboflavin synthase domain-like"/>
    <property type="match status" value="1"/>
</dbReference>
<keyword evidence="4" id="KW-0288">FMN</keyword>
<dbReference type="PRINTS" id="PR00369">
    <property type="entry name" value="FLAVODOXIN"/>
</dbReference>
<evidence type="ECO:0000256" key="6">
    <source>
        <dbReference type="ARBA" id="ARBA00022857"/>
    </source>
</evidence>
<dbReference type="Gene3D" id="1.20.990.10">
    <property type="entry name" value="NADPH-cytochrome p450 Reductase, Chain A, domain 3"/>
    <property type="match status" value="1"/>
</dbReference>
<dbReference type="InterPro" id="IPR017927">
    <property type="entry name" value="FAD-bd_FR_type"/>
</dbReference>
<dbReference type="Proteomes" id="UP001516023">
    <property type="component" value="Unassembled WGS sequence"/>
</dbReference>
<dbReference type="PROSITE" id="PS51384">
    <property type="entry name" value="FAD_FR"/>
    <property type="match status" value="1"/>
</dbReference>
<evidence type="ECO:0000259" key="9">
    <source>
        <dbReference type="PROSITE" id="PS51384"/>
    </source>
</evidence>
<keyword evidence="11" id="KW-1185">Reference proteome</keyword>
<dbReference type="AlphaFoldDB" id="A0ABD3P911"/>
<comment type="cofactor">
    <cofactor evidence="1">
        <name>FMN</name>
        <dbReference type="ChEBI" id="CHEBI:58210"/>
    </cofactor>
</comment>
<dbReference type="Pfam" id="PF00667">
    <property type="entry name" value="FAD_binding_1"/>
    <property type="match status" value="1"/>
</dbReference>
<dbReference type="SUPFAM" id="SSF52218">
    <property type="entry name" value="Flavoproteins"/>
    <property type="match status" value="1"/>
</dbReference>
<dbReference type="InterPro" id="IPR029039">
    <property type="entry name" value="Flavoprotein-like_sf"/>
</dbReference>
<proteinExistence type="predicted"/>
<dbReference type="Pfam" id="PF00258">
    <property type="entry name" value="Flavodoxin_1"/>
    <property type="match status" value="1"/>
</dbReference>
<gene>
    <name evidence="10" type="ORF">HJC23_004109</name>
</gene>
<comment type="caution">
    <text evidence="10">The sequence shown here is derived from an EMBL/GenBank/DDBJ whole genome shotgun (WGS) entry which is preliminary data.</text>
</comment>
<keyword evidence="6" id="KW-0521">NADP</keyword>